<evidence type="ECO:0000256" key="13">
    <source>
        <dbReference type="ARBA" id="ARBA00038933"/>
    </source>
</evidence>
<dbReference type="GO" id="GO:0004650">
    <property type="term" value="F:polygalacturonase activity"/>
    <property type="evidence" value="ECO:0007669"/>
    <property type="project" value="InterPro"/>
</dbReference>
<dbReference type="AlphaFoldDB" id="A0A4Z0Z579"/>
<comment type="subcellular location">
    <subcellularLocation>
        <location evidence="1">Secreted</location>
    </subcellularLocation>
</comment>
<evidence type="ECO:0000256" key="4">
    <source>
        <dbReference type="ARBA" id="ARBA00022729"/>
    </source>
</evidence>
<evidence type="ECO:0000256" key="5">
    <source>
        <dbReference type="ARBA" id="ARBA00022801"/>
    </source>
</evidence>
<evidence type="ECO:0000256" key="10">
    <source>
        <dbReference type="ARBA" id="ARBA00023316"/>
    </source>
</evidence>
<protein>
    <recommendedName>
        <fullName evidence="13">galacturonan 1,4-alpha-galacturonidase</fullName>
        <ecNumber evidence="13">3.2.1.67</ecNumber>
    </recommendedName>
</protein>
<evidence type="ECO:0000256" key="11">
    <source>
        <dbReference type="ARBA" id="ARBA00023326"/>
    </source>
</evidence>
<evidence type="ECO:0000256" key="9">
    <source>
        <dbReference type="ARBA" id="ARBA00023295"/>
    </source>
</evidence>
<name>A0A4Z0Z579_9PEZI</name>
<sequence length="426" mass="46412">MKALTLLAGLLPALAHAALNVTGSTCTVTPLPSTGSQEPDDTPQILQAFKQCGTNGKIVLTEGLFHIGQVMDTLSFNNVDIEIHGTLRWSSNIQYWLRSSLPVTYAGRSAAWRVGGTDIRMRGFGKALFDGQGQLWYDQNRGGSNQNGRPISLTLWHAKNVLVDGITWRQSQFWHTFVAHSENITMTNLDMNSTSNSQWSTVNTDGIDTDCISMKGNSSNVHISNVHCYQSGCAVIGSMGSNSAQPDYVSNIYYDNFTCTHSSNAAWIKTYSGTGYVRNVTFANFKFTDVNQPIYVTPVSDTHPPTSRSELHSPITPGNGEKESLLTLRCRKCIYGSSGCDSSRLKISDIRWINVTGTSRYNIGSAIHCSSAAPCDGFSFENVDIKNKDGKATKFLCSNIANQAKSGIPCTGTCPASWPQQLTGDR</sequence>
<dbReference type="STRING" id="37992.A0A4Z0Z579"/>
<dbReference type="PANTHER" id="PTHR31736">
    <property type="match status" value="1"/>
</dbReference>
<keyword evidence="7" id="KW-0325">Glycoprotein</keyword>
<accession>A0A4Z0Z579</accession>
<dbReference type="GO" id="GO:0071555">
    <property type="term" value="P:cell wall organization"/>
    <property type="evidence" value="ECO:0007669"/>
    <property type="project" value="UniProtKB-KW"/>
</dbReference>
<dbReference type="InterPro" id="IPR000743">
    <property type="entry name" value="Glyco_hydro_28"/>
</dbReference>
<evidence type="ECO:0000256" key="14">
    <source>
        <dbReference type="ARBA" id="ARBA00048766"/>
    </source>
</evidence>
<evidence type="ECO:0000256" key="7">
    <source>
        <dbReference type="ARBA" id="ARBA00023180"/>
    </source>
</evidence>
<dbReference type="InterPro" id="IPR011050">
    <property type="entry name" value="Pectin_lyase_fold/virulence"/>
</dbReference>
<dbReference type="PANTHER" id="PTHR31736:SF12">
    <property type="entry name" value="EXO-POLYGALACTURONASE, PUTATIVE-RELATED"/>
    <property type="match status" value="1"/>
</dbReference>
<comment type="function">
    <text evidence="12">Specific in hydrolyzing the terminal glycosidic bond of polygalacturonic acid and oligogalacturonates.</text>
</comment>
<keyword evidence="3" id="KW-0964">Secreted</keyword>
<dbReference type="Gene3D" id="2.160.20.10">
    <property type="entry name" value="Single-stranded right-handed beta-helix, Pectin lyase-like"/>
    <property type="match status" value="1"/>
</dbReference>
<keyword evidence="18" id="KW-1185">Reference proteome</keyword>
<evidence type="ECO:0000313" key="17">
    <source>
        <dbReference type="EMBL" id="TGJ85983.1"/>
    </source>
</evidence>
<evidence type="ECO:0000256" key="16">
    <source>
        <dbReference type="SAM" id="SignalP"/>
    </source>
</evidence>
<reference evidence="17 18" key="1">
    <citation type="submission" date="2019-03" db="EMBL/GenBank/DDBJ databases">
        <title>Draft genome sequence of Xylaria hypoxylon DSM 108379, a ubiquitous saprotrophic-parasitic fungi on hardwood.</title>
        <authorList>
            <person name="Buettner E."/>
            <person name="Leonhardt S."/>
            <person name="Gebauer A.M."/>
            <person name="Liers C."/>
            <person name="Hofrichter M."/>
            <person name="Kellner H."/>
        </authorList>
    </citation>
    <scope>NUCLEOTIDE SEQUENCE [LARGE SCALE GENOMIC DNA]</scope>
    <source>
        <strain evidence="17 18">DSM 108379</strain>
    </source>
</reference>
<evidence type="ECO:0000256" key="15">
    <source>
        <dbReference type="RuleBase" id="RU361169"/>
    </source>
</evidence>
<dbReference type="OrthoDB" id="187139at2759"/>
<dbReference type="SUPFAM" id="SSF51126">
    <property type="entry name" value="Pectin lyase-like"/>
    <property type="match status" value="1"/>
</dbReference>
<evidence type="ECO:0000256" key="8">
    <source>
        <dbReference type="ARBA" id="ARBA00023277"/>
    </source>
</evidence>
<keyword evidence="8" id="KW-0119">Carbohydrate metabolism</keyword>
<evidence type="ECO:0000256" key="6">
    <source>
        <dbReference type="ARBA" id="ARBA00023157"/>
    </source>
</evidence>
<dbReference type="InterPro" id="IPR012334">
    <property type="entry name" value="Pectin_lyas_fold"/>
</dbReference>
<keyword evidence="5 15" id="KW-0378">Hydrolase</keyword>
<feature type="signal peptide" evidence="16">
    <location>
        <begin position="1"/>
        <end position="17"/>
    </location>
</feature>
<dbReference type="EC" id="3.2.1.67" evidence="13"/>
<comment type="catalytic activity">
    <reaction evidence="14">
        <text>[(1-&gt;4)-alpha-D-galacturonosyl](n) + H2O = alpha-D-galacturonate + [(1-&gt;4)-alpha-D-galacturonosyl](n-1)</text>
        <dbReference type="Rhea" id="RHEA:14117"/>
        <dbReference type="Rhea" id="RHEA-COMP:14570"/>
        <dbReference type="Rhea" id="RHEA-COMP:14572"/>
        <dbReference type="ChEBI" id="CHEBI:15377"/>
        <dbReference type="ChEBI" id="CHEBI:58658"/>
        <dbReference type="ChEBI" id="CHEBI:140523"/>
        <dbReference type="EC" id="3.2.1.67"/>
    </reaction>
</comment>
<keyword evidence="6" id="KW-1015">Disulfide bond</keyword>
<dbReference type="GO" id="GO:0005975">
    <property type="term" value="P:carbohydrate metabolic process"/>
    <property type="evidence" value="ECO:0007669"/>
    <property type="project" value="InterPro"/>
</dbReference>
<comment type="caution">
    <text evidence="17">The sequence shown here is derived from an EMBL/GenBank/DDBJ whole genome shotgun (WGS) entry which is preliminary data.</text>
</comment>
<proteinExistence type="inferred from homology"/>
<gene>
    <name evidence="17" type="ORF">E0Z10_g2778</name>
</gene>
<evidence type="ECO:0000313" key="18">
    <source>
        <dbReference type="Proteomes" id="UP000297716"/>
    </source>
</evidence>
<keyword evidence="4 16" id="KW-0732">Signal</keyword>
<organism evidence="17 18">
    <name type="scientific">Xylaria hypoxylon</name>
    <dbReference type="NCBI Taxonomy" id="37992"/>
    <lineage>
        <taxon>Eukaryota</taxon>
        <taxon>Fungi</taxon>
        <taxon>Dikarya</taxon>
        <taxon>Ascomycota</taxon>
        <taxon>Pezizomycotina</taxon>
        <taxon>Sordariomycetes</taxon>
        <taxon>Xylariomycetidae</taxon>
        <taxon>Xylariales</taxon>
        <taxon>Xylariaceae</taxon>
        <taxon>Xylaria</taxon>
    </lineage>
</organism>
<evidence type="ECO:0000256" key="1">
    <source>
        <dbReference type="ARBA" id="ARBA00004613"/>
    </source>
</evidence>
<evidence type="ECO:0000256" key="3">
    <source>
        <dbReference type="ARBA" id="ARBA00022525"/>
    </source>
</evidence>
<feature type="chain" id="PRO_5021433794" description="galacturonan 1,4-alpha-galacturonidase" evidence="16">
    <location>
        <begin position="18"/>
        <end position="426"/>
    </location>
</feature>
<dbReference type="Proteomes" id="UP000297716">
    <property type="component" value="Unassembled WGS sequence"/>
</dbReference>
<evidence type="ECO:0000256" key="2">
    <source>
        <dbReference type="ARBA" id="ARBA00008834"/>
    </source>
</evidence>
<comment type="similarity">
    <text evidence="2 15">Belongs to the glycosyl hydrolase 28 family.</text>
</comment>
<dbReference type="EMBL" id="SKBN01000035">
    <property type="protein sequence ID" value="TGJ85983.1"/>
    <property type="molecule type" value="Genomic_DNA"/>
</dbReference>
<dbReference type="GO" id="GO:0005576">
    <property type="term" value="C:extracellular region"/>
    <property type="evidence" value="ECO:0007669"/>
    <property type="project" value="UniProtKB-SubCell"/>
</dbReference>
<keyword evidence="11" id="KW-0624">Polysaccharide degradation</keyword>
<evidence type="ECO:0000256" key="12">
    <source>
        <dbReference type="ARBA" id="ARBA00037312"/>
    </source>
</evidence>
<keyword evidence="9 15" id="KW-0326">Glycosidase</keyword>
<dbReference type="Pfam" id="PF00295">
    <property type="entry name" value="Glyco_hydro_28"/>
    <property type="match status" value="2"/>
</dbReference>
<keyword evidence="10" id="KW-0961">Cell wall biogenesis/degradation</keyword>